<feature type="active site" evidence="5 6">
    <location>
        <position position="284"/>
    </location>
</feature>
<feature type="signal peptide" evidence="7">
    <location>
        <begin position="1"/>
        <end position="19"/>
    </location>
</feature>
<dbReference type="PROSITE" id="PS50203">
    <property type="entry name" value="CALPAIN_CAT"/>
    <property type="match status" value="1"/>
</dbReference>
<dbReference type="Proteomes" id="UP000039865">
    <property type="component" value="Unassembled WGS sequence"/>
</dbReference>
<evidence type="ECO:0000313" key="10">
    <source>
        <dbReference type="Proteomes" id="UP000039865"/>
    </source>
</evidence>
<accession>A0A078B2H8</accession>
<keyword evidence="2 6" id="KW-0645">Protease</keyword>
<dbReference type="GO" id="GO:0004198">
    <property type="term" value="F:calcium-dependent cysteine-type endopeptidase activity"/>
    <property type="evidence" value="ECO:0007669"/>
    <property type="project" value="InterPro"/>
</dbReference>
<name>A0A078B2H8_STYLE</name>
<dbReference type="SUPFAM" id="SSF54001">
    <property type="entry name" value="Cysteine proteinases"/>
    <property type="match status" value="1"/>
</dbReference>
<keyword evidence="10" id="KW-1185">Reference proteome</keyword>
<evidence type="ECO:0000256" key="3">
    <source>
        <dbReference type="ARBA" id="ARBA00022801"/>
    </source>
</evidence>
<evidence type="ECO:0000256" key="5">
    <source>
        <dbReference type="PIRSR" id="PIRSR622684-1"/>
    </source>
</evidence>
<dbReference type="PANTHER" id="PTHR10183:SF379">
    <property type="entry name" value="CALPAIN-5"/>
    <property type="match status" value="1"/>
</dbReference>
<dbReference type="InterPro" id="IPR022684">
    <property type="entry name" value="Calpain_cysteine_protease"/>
</dbReference>
<evidence type="ECO:0000256" key="7">
    <source>
        <dbReference type="SAM" id="SignalP"/>
    </source>
</evidence>
<evidence type="ECO:0000256" key="4">
    <source>
        <dbReference type="ARBA" id="ARBA00022807"/>
    </source>
</evidence>
<feature type="domain" description="Calpain catalytic" evidence="8">
    <location>
        <begin position="65"/>
        <end position="373"/>
    </location>
</feature>
<keyword evidence="4 6" id="KW-0788">Thiol protease</keyword>
<evidence type="ECO:0000256" key="6">
    <source>
        <dbReference type="PROSITE-ProRule" id="PRU00239"/>
    </source>
</evidence>
<keyword evidence="3 6" id="KW-0378">Hydrolase</keyword>
<organism evidence="9 10">
    <name type="scientific">Stylonychia lemnae</name>
    <name type="common">Ciliate</name>
    <dbReference type="NCBI Taxonomy" id="5949"/>
    <lineage>
        <taxon>Eukaryota</taxon>
        <taxon>Sar</taxon>
        <taxon>Alveolata</taxon>
        <taxon>Ciliophora</taxon>
        <taxon>Intramacronucleata</taxon>
        <taxon>Spirotrichea</taxon>
        <taxon>Stichotrichia</taxon>
        <taxon>Sporadotrichida</taxon>
        <taxon>Oxytrichidae</taxon>
        <taxon>Stylonychinae</taxon>
        <taxon>Stylonychia</taxon>
    </lineage>
</organism>
<keyword evidence="7" id="KW-0732">Signal</keyword>
<feature type="chain" id="PRO_5001729818" evidence="7">
    <location>
        <begin position="20"/>
        <end position="669"/>
    </location>
</feature>
<dbReference type="PRINTS" id="PR00704">
    <property type="entry name" value="CALPAIN"/>
</dbReference>
<feature type="active site" evidence="5 6">
    <location>
        <position position="310"/>
    </location>
</feature>
<dbReference type="Gene3D" id="3.90.70.10">
    <property type="entry name" value="Cysteine proteinases"/>
    <property type="match status" value="1"/>
</dbReference>
<dbReference type="AlphaFoldDB" id="A0A078B2H8"/>
<feature type="active site" evidence="5 6">
    <location>
        <position position="128"/>
    </location>
</feature>
<reference evidence="9 10" key="1">
    <citation type="submission" date="2014-06" db="EMBL/GenBank/DDBJ databases">
        <authorList>
            <person name="Swart Estienne"/>
        </authorList>
    </citation>
    <scope>NUCLEOTIDE SEQUENCE [LARGE SCALE GENOMIC DNA]</scope>
    <source>
        <strain evidence="9 10">130c</strain>
    </source>
</reference>
<evidence type="ECO:0000259" key="8">
    <source>
        <dbReference type="PROSITE" id="PS50203"/>
    </source>
</evidence>
<dbReference type="EMBL" id="CCKQ01015841">
    <property type="protein sequence ID" value="CDW87688.1"/>
    <property type="molecule type" value="Genomic_DNA"/>
</dbReference>
<dbReference type="Pfam" id="PF00648">
    <property type="entry name" value="Peptidase_C2"/>
    <property type="match status" value="1"/>
</dbReference>
<evidence type="ECO:0000256" key="1">
    <source>
        <dbReference type="ARBA" id="ARBA00007623"/>
    </source>
</evidence>
<sequence>MKLSHSALLLLFGVQLVTASQNRLQKMIRSLPQAKQVTQSCTTAIDRFKAALPDYKTIVQSSSNFWSDGQFPADGSSIQWTGTKYSSNGLISYAGNKWERLNNLCPECTLFGTSDYLNDITQGGLGDCYYLAGISAVAEINSRFEKVFVNPQVNWAGLYAFNVYIRGIPHVMVVDDSIPAGQYGKKPVFAGLGGDNSIWGPLLEKAWAKANTNYEQIIGGQPFEAFSFLASVPNNNFKIASLNATSIWTKVSQADGKNWIMSISTPSAPNGDKDKCKFNLACAHAYSLLAVSTVYNADRTQSINLFKIRNPWRKDADYSGSYADGSSLWLSAGADGKTYAQQVGLVIADDGVFYMTSEEVLQSFDDLNIGQYTENFVTSWYDKRDDQVANENTPAIYKFTLNEPTPMYIRSTLYSKRMYPISCKPDQANIKLILEDAFGKQLNYYWSNEQSYSYINLVDAPLNVGTYTLKFYPQWTAVDVKDYGIVIDAPRDIVITDVNGQASRLTAHDFSNKELKAIVAQAPKPEKPKLPDISQTGAAYDLTGNLDQDILKIRYSSSLPITNQRKGTYLTGSSSTLIGGVRYGLAMFMGTLREDITYTSTLTVTTKPGHIFKFSPGNDKCTVTNNGDDEIKCTCLIKPDTYPKECLLVVITKEGEGYSNSYSASAKSS</sequence>
<proteinExistence type="inferred from homology"/>
<dbReference type="InterPro" id="IPR038765">
    <property type="entry name" value="Papain-like_cys_pep_sf"/>
</dbReference>
<dbReference type="OrthoDB" id="424753at2759"/>
<dbReference type="InterPro" id="IPR001300">
    <property type="entry name" value="Peptidase_C2_calpain_cat"/>
</dbReference>
<comment type="similarity">
    <text evidence="1">Belongs to the peptidase C2 family.</text>
</comment>
<dbReference type="PANTHER" id="PTHR10183">
    <property type="entry name" value="CALPAIN"/>
    <property type="match status" value="1"/>
</dbReference>
<evidence type="ECO:0000313" key="9">
    <source>
        <dbReference type="EMBL" id="CDW87688.1"/>
    </source>
</evidence>
<gene>
    <name evidence="9" type="primary">Contig8840.g9443</name>
    <name evidence="9" type="ORF">STYLEM_16800</name>
</gene>
<dbReference type="GO" id="GO:0006508">
    <property type="term" value="P:proteolysis"/>
    <property type="evidence" value="ECO:0007669"/>
    <property type="project" value="UniProtKB-KW"/>
</dbReference>
<dbReference type="SMART" id="SM00230">
    <property type="entry name" value="CysPc"/>
    <property type="match status" value="1"/>
</dbReference>
<evidence type="ECO:0000256" key="2">
    <source>
        <dbReference type="ARBA" id="ARBA00022670"/>
    </source>
</evidence>
<protein>
    <submittedName>
        <fullName evidence="9">Calpain family cysteine protease containing protein</fullName>
    </submittedName>
</protein>
<dbReference type="InParanoid" id="A0A078B2H8"/>